<dbReference type="Gene3D" id="3.40.50.1860">
    <property type="match status" value="2"/>
</dbReference>
<evidence type="ECO:0000256" key="3">
    <source>
        <dbReference type="ARBA" id="ARBA00022960"/>
    </source>
</evidence>
<dbReference type="EMBL" id="CP097119">
    <property type="protein sequence ID" value="USS89791.1"/>
    <property type="molecule type" value="Genomic_DNA"/>
</dbReference>
<dbReference type="Proteomes" id="UP001055911">
    <property type="component" value="Chromosome"/>
</dbReference>
<dbReference type="HAMAP" id="MF_00258">
    <property type="entry name" value="Glu_racemase"/>
    <property type="match status" value="1"/>
</dbReference>
<dbReference type="InterPro" id="IPR004391">
    <property type="entry name" value="Glu_race"/>
</dbReference>
<keyword evidence="4 7" id="KW-0573">Peptidoglycan synthesis</keyword>
<evidence type="ECO:0000313" key="9">
    <source>
        <dbReference type="Proteomes" id="UP001055911"/>
    </source>
</evidence>
<dbReference type="NCBIfam" id="TIGR00067">
    <property type="entry name" value="glut_race"/>
    <property type="match status" value="1"/>
</dbReference>
<feature type="active site" description="Proton donor/acceptor" evidence="7">
    <location>
        <position position="82"/>
    </location>
</feature>
<comment type="similarity">
    <text evidence="7">Belongs to the aspartate/glutamate racemases family.</text>
</comment>
<dbReference type="FunFam" id="3.40.50.1860:FF:000001">
    <property type="entry name" value="Glutamate racemase"/>
    <property type="match status" value="1"/>
</dbReference>
<dbReference type="EC" id="5.1.1.3" evidence="2 7"/>
<comment type="function">
    <text evidence="7">Provides the (R)-glutamate required for cell wall biosynthesis.</text>
</comment>
<evidence type="ECO:0000256" key="6">
    <source>
        <dbReference type="ARBA" id="ARBA00023316"/>
    </source>
</evidence>
<keyword evidence="5 7" id="KW-0413">Isomerase</keyword>
<accession>A0A9Q8ZYC3</accession>
<evidence type="ECO:0000256" key="2">
    <source>
        <dbReference type="ARBA" id="ARBA00013090"/>
    </source>
</evidence>
<evidence type="ECO:0000313" key="8">
    <source>
        <dbReference type="EMBL" id="USS89791.1"/>
    </source>
</evidence>
<comment type="catalytic activity">
    <reaction evidence="1 7">
        <text>L-glutamate = D-glutamate</text>
        <dbReference type="Rhea" id="RHEA:12813"/>
        <dbReference type="ChEBI" id="CHEBI:29985"/>
        <dbReference type="ChEBI" id="CHEBI:29986"/>
        <dbReference type="EC" id="5.1.1.3"/>
    </reaction>
</comment>
<evidence type="ECO:0000256" key="4">
    <source>
        <dbReference type="ARBA" id="ARBA00022984"/>
    </source>
</evidence>
<dbReference type="GO" id="GO:0008881">
    <property type="term" value="F:glutamate racemase activity"/>
    <property type="evidence" value="ECO:0007669"/>
    <property type="project" value="UniProtKB-UniRule"/>
</dbReference>
<protein>
    <recommendedName>
        <fullName evidence="2 7">Glutamate racemase</fullName>
        <ecNumber evidence="2 7">5.1.1.3</ecNumber>
    </recommendedName>
</protein>
<dbReference type="RefSeq" id="WP_252767338.1">
    <property type="nucleotide sequence ID" value="NZ_CP097119.1"/>
</dbReference>
<dbReference type="AlphaFoldDB" id="A0A9Q8ZYC3"/>
<name>A0A9Q8ZYC3_9LACO</name>
<dbReference type="InterPro" id="IPR033134">
    <property type="entry name" value="Asp/Glu_racemase_AS_2"/>
</dbReference>
<evidence type="ECO:0000256" key="7">
    <source>
        <dbReference type="HAMAP-Rule" id="MF_00258"/>
    </source>
</evidence>
<keyword evidence="3 7" id="KW-0133">Cell shape</keyword>
<dbReference type="PANTHER" id="PTHR21198:SF2">
    <property type="entry name" value="GLUTAMATE RACEMASE"/>
    <property type="match status" value="1"/>
</dbReference>
<dbReference type="GO" id="GO:0008360">
    <property type="term" value="P:regulation of cell shape"/>
    <property type="evidence" value="ECO:0007669"/>
    <property type="project" value="UniProtKB-KW"/>
</dbReference>
<dbReference type="Pfam" id="PF01177">
    <property type="entry name" value="Asp_Glu_race"/>
    <property type="match status" value="1"/>
</dbReference>
<evidence type="ECO:0000256" key="5">
    <source>
        <dbReference type="ARBA" id="ARBA00023235"/>
    </source>
</evidence>
<keyword evidence="6 7" id="KW-0961">Cell wall biogenesis/degradation</keyword>
<evidence type="ECO:0000256" key="1">
    <source>
        <dbReference type="ARBA" id="ARBA00001602"/>
    </source>
</evidence>
<dbReference type="GO" id="GO:0009252">
    <property type="term" value="P:peptidoglycan biosynthetic process"/>
    <property type="evidence" value="ECO:0007669"/>
    <property type="project" value="UniProtKB-UniRule"/>
</dbReference>
<proteinExistence type="inferred from homology"/>
<reference evidence="8" key="1">
    <citation type="submission" date="2022-05" db="EMBL/GenBank/DDBJ databases">
        <authorList>
            <person name="Oliphant S.A."/>
            <person name="Watson-Haigh N.S."/>
            <person name="Sumby K.M."/>
            <person name="Gardner J.M."/>
            <person name="Jiranek V."/>
        </authorList>
    </citation>
    <scope>NUCLEOTIDE SEQUENCE</scope>
    <source>
        <strain evidence="8">KI4_B1</strain>
    </source>
</reference>
<feature type="binding site" evidence="7">
    <location>
        <begin position="194"/>
        <end position="195"/>
    </location>
    <ligand>
        <name>substrate</name>
    </ligand>
</feature>
<dbReference type="PROSITE" id="PS00923">
    <property type="entry name" value="ASP_GLU_RACEMASE_1"/>
    <property type="match status" value="1"/>
</dbReference>
<dbReference type="InterPro" id="IPR001920">
    <property type="entry name" value="Asp/Glu_race"/>
</dbReference>
<keyword evidence="9" id="KW-1185">Reference proteome</keyword>
<dbReference type="SUPFAM" id="SSF53681">
    <property type="entry name" value="Aspartate/glutamate racemase"/>
    <property type="match status" value="2"/>
</dbReference>
<dbReference type="InterPro" id="IPR015942">
    <property type="entry name" value="Asp/Glu/hydantoin_racemase"/>
</dbReference>
<dbReference type="PROSITE" id="PS00924">
    <property type="entry name" value="ASP_GLU_RACEMASE_2"/>
    <property type="match status" value="1"/>
</dbReference>
<feature type="binding site" evidence="7">
    <location>
        <begin position="83"/>
        <end position="84"/>
    </location>
    <ligand>
        <name>substrate</name>
    </ligand>
</feature>
<dbReference type="InterPro" id="IPR018187">
    <property type="entry name" value="Asp/Glu_racemase_AS_1"/>
</dbReference>
<feature type="active site" description="Proton donor/acceptor" evidence="7">
    <location>
        <position position="193"/>
    </location>
</feature>
<gene>
    <name evidence="7 8" type="primary">murI</name>
    <name evidence="8" type="ORF">M3M40_03175</name>
</gene>
<feature type="binding site" evidence="7">
    <location>
        <begin position="51"/>
        <end position="52"/>
    </location>
    <ligand>
        <name>substrate</name>
    </ligand>
</feature>
<sequence>MNLTKGEMKMNETPLAFMDSGVGGLTILKPAFAQLPAENTLFFGDEAHLPYGEKQPQQVIDYSLQIGRFFVQKQAKMMIIACNTASALALPTLQAELPIPVLGVVEGGSRAAIQATNNHKIGIIATRATVNSHAYQCAIHQLSSQAEVVELACPTFIPLVEQGDYHSERVQQMVIDGLAPLRGSGIDTLVLGCTHFPIIRDLIQSVMGPTVTLVDPGAETIAEAHQVLERRQLLAQSQHPFHDFYTSSDPERFQQVGSQWLNRKVDVQLVTPSQLLSYGN</sequence>
<feature type="binding site" evidence="7">
    <location>
        <begin position="19"/>
        <end position="20"/>
    </location>
    <ligand>
        <name>substrate</name>
    </ligand>
</feature>
<organism evidence="8 9">
    <name type="scientific">Fructilactobacillus cliffordii</name>
    <dbReference type="NCBI Taxonomy" id="2940299"/>
    <lineage>
        <taxon>Bacteria</taxon>
        <taxon>Bacillati</taxon>
        <taxon>Bacillota</taxon>
        <taxon>Bacilli</taxon>
        <taxon>Lactobacillales</taxon>
        <taxon>Lactobacillaceae</taxon>
        <taxon>Fructilactobacillus</taxon>
    </lineage>
</organism>
<dbReference type="GO" id="GO:0071555">
    <property type="term" value="P:cell wall organization"/>
    <property type="evidence" value="ECO:0007669"/>
    <property type="project" value="UniProtKB-KW"/>
</dbReference>
<comment type="pathway">
    <text evidence="7">Cell wall biogenesis; peptidoglycan biosynthesis.</text>
</comment>
<dbReference type="PANTHER" id="PTHR21198">
    <property type="entry name" value="GLUTAMATE RACEMASE"/>
    <property type="match status" value="1"/>
</dbReference>